<dbReference type="Pfam" id="PF02902">
    <property type="entry name" value="Peptidase_C48"/>
    <property type="match status" value="1"/>
</dbReference>
<dbReference type="InterPro" id="IPR038765">
    <property type="entry name" value="Papain-like_cys_pep_sf"/>
</dbReference>
<dbReference type="FunCoup" id="A0A6J2W255">
    <property type="interactions" value="527"/>
</dbReference>
<sequence>MYEWIVDGLSSLFVPFSEGKNANWPTHGNPSTREAAAPETQGKENCRPAKRHYQSVYSPDGKTEHLEIKRPRRDVIVSIVKKTVSGIAGFLRLRHSRPNTNEKYRLHKGAQLGRATFMGIDEIQSCHLNTQMWSSDVKMEKPKEVGSTNKERNFPNCHSNPQPLTRKHDGVMFSANHERPKDRTQRRSLQLTSTRPALGVGMGVSDSETSSLPPPTRTHKACLTVEEALKESDREHYRKLVEMVSEKYSTNKPLPFGRVKTSITTLSLDGHKSTSLIRTTDISRPGLIKANPNVSVWRETASQKQPKDRVVDVTLTKKLNAVRTAGVEGQTLQSVLPVDVDLSAQVASRLNLNDRDRTAAAHCSAQARPDPLAETRRGEDEFPRLGKEMLQEVSAALAQRDPNLVLSSAFKLRITQRDLATLQEGSWLNDEVINFYLNLVMARSEQDSGGKRVYSFSTFFFPKLHTGGHAAVRRWTKAVDLFTYDAILVPLHLGVHWSLAVVDFKSKSVRSYDSMGQRHDDICNLILRYLKEECKAKRSKDLDITKWTVTSLKPTEIPQQRNGSDCGVFACKYADYIARGHPLTFRQCHMPYFRKAMIWEILNQKLL</sequence>
<proteinExistence type="inferred from homology"/>
<evidence type="ECO:0000259" key="6">
    <source>
        <dbReference type="PROSITE" id="PS50600"/>
    </source>
</evidence>
<evidence type="ECO:0000256" key="2">
    <source>
        <dbReference type="ARBA" id="ARBA00022670"/>
    </source>
</evidence>
<evidence type="ECO:0000256" key="3">
    <source>
        <dbReference type="ARBA" id="ARBA00022801"/>
    </source>
</evidence>
<keyword evidence="3" id="KW-0378">Hydrolase</keyword>
<name>A0A6J2W255_CHACN</name>
<dbReference type="GO" id="GO:0060255">
    <property type="term" value="P:regulation of macromolecule metabolic process"/>
    <property type="evidence" value="ECO:0007669"/>
    <property type="project" value="UniProtKB-ARBA"/>
</dbReference>
<evidence type="ECO:0000313" key="7">
    <source>
        <dbReference type="Proteomes" id="UP000504632"/>
    </source>
</evidence>
<feature type="region of interest" description="Disordered" evidence="5">
    <location>
        <begin position="20"/>
        <end position="53"/>
    </location>
</feature>
<evidence type="ECO:0000256" key="1">
    <source>
        <dbReference type="ARBA" id="ARBA00005234"/>
    </source>
</evidence>
<evidence type="ECO:0000256" key="5">
    <source>
        <dbReference type="SAM" id="MobiDB-lite"/>
    </source>
</evidence>
<feature type="domain" description="Ubiquitin-like protease family profile" evidence="6">
    <location>
        <begin position="412"/>
        <end position="577"/>
    </location>
</feature>
<dbReference type="SUPFAM" id="SSF54001">
    <property type="entry name" value="Cysteine proteinases"/>
    <property type="match status" value="1"/>
</dbReference>
<dbReference type="PROSITE" id="PS50600">
    <property type="entry name" value="ULP_PROTEASE"/>
    <property type="match status" value="1"/>
</dbReference>
<dbReference type="GO" id="GO:0016929">
    <property type="term" value="F:deSUMOylase activity"/>
    <property type="evidence" value="ECO:0007669"/>
    <property type="project" value="TreeGrafter"/>
</dbReference>
<dbReference type="Gene3D" id="3.40.395.10">
    <property type="entry name" value="Adenoviral Proteinase, Chain A"/>
    <property type="match status" value="1"/>
</dbReference>
<keyword evidence="2 8" id="KW-0645">Protease</keyword>
<evidence type="ECO:0000313" key="8">
    <source>
        <dbReference type="RefSeq" id="XP_030637411.1"/>
    </source>
</evidence>
<keyword evidence="7" id="KW-1185">Reference proteome</keyword>
<dbReference type="AlphaFoldDB" id="A0A6J2W255"/>
<feature type="compositionally biased region" description="Basic and acidic residues" evidence="5">
    <location>
        <begin position="141"/>
        <end position="153"/>
    </location>
</feature>
<dbReference type="RefSeq" id="XP_030637411.1">
    <property type="nucleotide sequence ID" value="XM_030781551.1"/>
</dbReference>
<dbReference type="GeneID" id="115818231"/>
<dbReference type="InterPro" id="IPR003653">
    <property type="entry name" value="Peptidase_C48_C"/>
</dbReference>
<dbReference type="PANTHER" id="PTHR12606:SF11">
    <property type="entry name" value="SENTRIN-SPECIFIC PROTEASE 2"/>
    <property type="match status" value="1"/>
</dbReference>
<dbReference type="Proteomes" id="UP000504632">
    <property type="component" value="Chromosome 8"/>
</dbReference>
<feature type="region of interest" description="Disordered" evidence="5">
    <location>
        <begin position="141"/>
        <end position="168"/>
    </location>
</feature>
<dbReference type="OrthoDB" id="1939479at2759"/>
<feature type="region of interest" description="Disordered" evidence="5">
    <location>
        <begin position="197"/>
        <end position="218"/>
    </location>
</feature>
<feature type="compositionally biased region" description="Polar residues" evidence="5">
    <location>
        <begin position="23"/>
        <end position="32"/>
    </location>
</feature>
<reference evidence="8" key="1">
    <citation type="submission" date="2025-08" db="UniProtKB">
        <authorList>
            <consortium name="RefSeq"/>
        </authorList>
    </citation>
    <scope>IDENTIFICATION</scope>
</reference>
<dbReference type="GO" id="GO:0080090">
    <property type="term" value="P:regulation of primary metabolic process"/>
    <property type="evidence" value="ECO:0007669"/>
    <property type="project" value="UniProtKB-ARBA"/>
</dbReference>
<gene>
    <name evidence="8" type="primary">senp2</name>
</gene>
<dbReference type="GO" id="GO:0016926">
    <property type="term" value="P:protein desumoylation"/>
    <property type="evidence" value="ECO:0007669"/>
    <property type="project" value="TreeGrafter"/>
</dbReference>
<keyword evidence="4" id="KW-0788">Thiol protease</keyword>
<organism evidence="7 8">
    <name type="scientific">Chanos chanos</name>
    <name type="common">Milkfish</name>
    <name type="synonym">Mugil chanos</name>
    <dbReference type="NCBI Taxonomy" id="29144"/>
    <lineage>
        <taxon>Eukaryota</taxon>
        <taxon>Metazoa</taxon>
        <taxon>Chordata</taxon>
        <taxon>Craniata</taxon>
        <taxon>Vertebrata</taxon>
        <taxon>Euteleostomi</taxon>
        <taxon>Actinopterygii</taxon>
        <taxon>Neopterygii</taxon>
        <taxon>Teleostei</taxon>
        <taxon>Ostariophysi</taxon>
        <taxon>Gonorynchiformes</taxon>
        <taxon>Chanidae</taxon>
        <taxon>Chanos</taxon>
    </lineage>
</organism>
<dbReference type="InParanoid" id="A0A6J2W255"/>
<protein>
    <submittedName>
        <fullName evidence="8">Sentrin-specific protease 2</fullName>
    </submittedName>
</protein>
<dbReference type="GO" id="GO:0006508">
    <property type="term" value="P:proteolysis"/>
    <property type="evidence" value="ECO:0007669"/>
    <property type="project" value="UniProtKB-KW"/>
</dbReference>
<dbReference type="CTD" id="59343"/>
<dbReference type="GO" id="GO:0005634">
    <property type="term" value="C:nucleus"/>
    <property type="evidence" value="ECO:0007669"/>
    <property type="project" value="TreeGrafter"/>
</dbReference>
<accession>A0A6J2W255</accession>
<comment type="similarity">
    <text evidence="1">Belongs to the peptidase C48 family.</text>
</comment>
<dbReference type="FunFam" id="3.40.395.10:FF:000001">
    <property type="entry name" value="Sentrin-specific protease 1"/>
    <property type="match status" value="1"/>
</dbReference>
<evidence type="ECO:0000256" key="4">
    <source>
        <dbReference type="ARBA" id="ARBA00022807"/>
    </source>
</evidence>
<dbReference type="PANTHER" id="PTHR12606">
    <property type="entry name" value="SENTRIN/SUMO-SPECIFIC PROTEASE"/>
    <property type="match status" value="1"/>
</dbReference>